<dbReference type="EMBL" id="EQ997205">
    <property type="protein sequence ID" value="EEF22092.1"/>
    <property type="molecule type" value="Genomic_DNA"/>
</dbReference>
<evidence type="ECO:0000313" key="6">
    <source>
        <dbReference type="Proteomes" id="UP000008311"/>
    </source>
</evidence>
<accession>B9TPX2</accession>
<dbReference type="InParanoid" id="B9TPX2"/>
<evidence type="ECO:0000256" key="3">
    <source>
        <dbReference type="ARBA" id="ARBA00023004"/>
    </source>
</evidence>
<evidence type="ECO:0000259" key="4">
    <source>
        <dbReference type="Pfam" id="PF14226"/>
    </source>
</evidence>
<dbReference type="Pfam" id="PF14226">
    <property type="entry name" value="DIOX_N"/>
    <property type="match status" value="1"/>
</dbReference>
<proteinExistence type="predicted"/>
<evidence type="ECO:0000256" key="1">
    <source>
        <dbReference type="ARBA" id="ARBA00022723"/>
    </source>
</evidence>
<reference evidence="6" key="1">
    <citation type="journal article" date="2010" name="Nat. Biotechnol.">
        <title>Draft genome sequence of the oilseed species Ricinus communis.</title>
        <authorList>
            <person name="Chan A.P."/>
            <person name="Crabtree J."/>
            <person name="Zhao Q."/>
            <person name="Lorenzi H."/>
            <person name="Orvis J."/>
            <person name="Puiu D."/>
            <person name="Melake-Berhan A."/>
            <person name="Jones K.M."/>
            <person name="Redman J."/>
            <person name="Chen G."/>
            <person name="Cahoon E.B."/>
            <person name="Gedil M."/>
            <person name="Stanke M."/>
            <person name="Haas B.J."/>
            <person name="Wortman J.R."/>
            <person name="Fraser-Liggett C.M."/>
            <person name="Ravel J."/>
            <person name="Rabinowicz P.D."/>
        </authorList>
    </citation>
    <scope>NUCLEOTIDE SEQUENCE [LARGE SCALE GENOMIC DNA]</scope>
    <source>
        <strain evidence="6">cv. Hale</strain>
    </source>
</reference>
<dbReference type="PANTHER" id="PTHR10209">
    <property type="entry name" value="OXIDOREDUCTASE, 2OG-FE II OXYGENASE FAMILY PROTEIN"/>
    <property type="match status" value="1"/>
</dbReference>
<evidence type="ECO:0000256" key="2">
    <source>
        <dbReference type="ARBA" id="ARBA00023002"/>
    </source>
</evidence>
<keyword evidence="2 5" id="KW-0560">Oxidoreductase</keyword>
<dbReference type="InterPro" id="IPR026992">
    <property type="entry name" value="DIOX_N"/>
</dbReference>
<feature type="domain" description="Non-haem dioxygenase N-terminal" evidence="4">
    <location>
        <begin position="10"/>
        <end position="117"/>
    </location>
</feature>
<dbReference type="InterPro" id="IPR027443">
    <property type="entry name" value="IPNS-like_sf"/>
</dbReference>
<dbReference type="EC" id="1.14.11.9" evidence="5"/>
<feature type="non-terminal residue" evidence="5">
    <location>
        <position position="162"/>
    </location>
</feature>
<dbReference type="SUPFAM" id="SSF51197">
    <property type="entry name" value="Clavaminate synthase-like"/>
    <property type="match status" value="1"/>
</dbReference>
<protein>
    <submittedName>
        <fullName evidence="5">Flavonol synthase/flavanone 3-hydroxylase, putative</fullName>
        <ecNumber evidence="5">1.14.11.9</ecNumber>
    </submittedName>
</protein>
<keyword evidence="3" id="KW-0408">Iron</keyword>
<dbReference type="PANTHER" id="PTHR10209:SF251">
    <property type="entry name" value="PROTEIN DMR6-LIKE OXYGENASE 2"/>
    <property type="match status" value="1"/>
</dbReference>
<dbReference type="GO" id="GO:0045486">
    <property type="term" value="F:flavanone 3-dioxygenase activity"/>
    <property type="evidence" value="ECO:0007669"/>
    <property type="project" value="UniProtKB-EC"/>
</dbReference>
<dbReference type="AlphaFoldDB" id="B9TPX2"/>
<evidence type="ECO:0000313" key="5">
    <source>
        <dbReference type="EMBL" id="EEF22092.1"/>
    </source>
</evidence>
<dbReference type="GO" id="GO:0046872">
    <property type="term" value="F:metal ion binding"/>
    <property type="evidence" value="ECO:0007669"/>
    <property type="project" value="UniProtKB-KW"/>
</dbReference>
<dbReference type="eggNOG" id="KOG0143">
    <property type="taxonomic scope" value="Eukaryota"/>
</dbReference>
<dbReference type="Proteomes" id="UP000008311">
    <property type="component" value="Unassembled WGS sequence"/>
</dbReference>
<name>B9TPX2_RICCO</name>
<keyword evidence="1" id="KW-0479">Metal-binding</keyword>
<dbReference type="Gene3D" id="2.60.120.330">
    <property type="entry name" value="B-lactam Antibiotic, Isopenicillin N Synthase, Chain"/>
    <property type="match status" value="1"/>
</dbReference>
<keyword evidence="6" id="KW-1185">Reference proteome</keyword>
<sequence length="162" mass="18740">MDSSNTNLKLPVIDFAQLQGSDRTQVLKYLSKACEEYGFFQLINDGIPSEAIADMVEAGRKFFELPFEERSKYMSKDLRSPARYGTSFNQNKDRVFCWRDFLKLNCNHLSESLPFWPSSPSQLREAAVNYSKQTKFLYLMLVEAILESLGLEETCIKDHEKD</sequence>
<organism evidence="5 6">
    <name type="scientific">Ricinus communis</name>
    <name type="common">Castor bean</name>
    <dbReference type="NCBI Taxonomy" id="3988"/>
    <lineage>
        <taxon>Eukaryota</taxon>
        <taxon>Viridiplantae</taxon>
        <taxon>Streptophyta</taxon>
        <taxon>Embryophyta</taxon>
        <taxon>Tracheophyta</taxon>
        <taxon>Spermatophyta</taxon>
        <taxon>Magnoliopsida</taxon>
        <taxon>eudicotyledons</taxon>
        <taxon>Gunneridae</taxon>
        <taxon>Pentapetalae</taxon>
        <taxon>rosids</taxon>
        <taxon>fabids</taxon>
        <taxon>Malpighiales</taxon>
        <taxon>Euphorbiaceae</taxon>
        <taxon>Acalyphoideae</taxon>
        <taxon>Acalypheae</taxon>
        <taxon>Ricinus</taxon>
    </lineage>
</organism>
<gene>
    <name evidence="5" type="ORF">RCOM_2066660</name>
</gene>